<protein>
    <submittedName>
        <fullName evidence="1">Uncharacterized protein</fullName>
    </submittedName>
</protein>
<proteinExistence type="predicted"/>
<keyword evidence="2" id="KW-1185">Reference proteome</keyword>
<dbReference type="EMBL" id="QRGA01000009">
    <property type="protein sequence ID" value="RDU97735.1"/>
    <property type="molecule type" value="Genomic_DNA"/>
</dbReference>
<comment type="caution">
    <text evidence="1">The sequence shown here is derived from an EMBL/GenBank/DDBJ whole genome shotgun (WGS) entry which is preliminary data.</text>
</comment>
<gene>
    <name evidence="1" type="ORF">DWV00_17885</name>
</gene>
<dbReference type="Proteomes" id="UP000256838">
    <property type="component" value="Unassembled WGS sequence"/>
</dbReference>
<sequence>MKALELAERATLSWQQGYRSGRGGGELGAPIPDWKRASWAADLGRKRVPYPKHLIDRQSI</sequence>
<name>A0A3D8JYN1_9BURK</name>
<evidence type="ECO:0000313" key="2">
    <source>
        <dbReference type="Proteomes" id="UP000256838"/>
    </source>
</evidence>
<organism evidence="1 2">
    <name type="scientific">Trinickia dinghuensis</name>
    <dbReference type="NCBI Taxonomy" id="2291023"/>
    <lineage>
        <taxon>Bacteria</taxon>
        <taxon>Pseudomonadati</taxon>
        <taxon>Pseudomonadota</taxon>
        <taxon>Betaproteobacteria</taxon>
        <taxon>Burkholderiales</taxon>
        <taxon>Burkholderiaceae</taxon>
        <taxon>Trinickia</taxon>
    </lineage>
</organism>
<accession>A0A3D8JYN1</accession>
<dbReference type="AlphaFoldDB" id="A0A3D8JYN1"/>
<evidence type="ECO:0000313" key="1">
    <source>
        <dbReference type="EMBL" id="RDU97735.1"/>
    </source>
</evidence>
<reference evidence="1 2" key="1">
    <citation type="submission" date="2018-08" db="EMBL/GenBank/DDBJ databases">
        <title>Paraburkholderia sp. DHOM06 isolated from forest soil.</title>
        <authorList>
            <person name="Gao Z.-H."/>
            <person name="Qiu L.-H."/>
        </authorList>
    </citation>
    <scope>NUCLEOTIDE SEQUENCE [LARGE SCALE GENOMIC DNA]</scope>
    <source>
        <strain evidence="1 2">DHOM06</strain>
    </source>
</reference>